<feature type="compositionally biased region" description="Basic and acidic residues" evidence="1">
    <location>
        <begin position="742"/>
        <end position="751"/>
    </location>
</feature>
<dbReference type="GeneID" id="8508893"/>
<dbReference type="PANTHER" id="PTHR31605:SF0">
    <property type="entry name" value="GLYCEROL-3-PHOSPHATE O-ACYLTRANSFERASE 1"/>
    <property type="match status" value="1"/>
</dbReference>
<dbReference type="OrthoDB" id="2427554at2759"/>
<keyword evidence="2" id="KW-1133">Transmembrane helix</keyword>
<dbReference type="STRING" id="559298.A0A179UUH4"/>
<dbReference type="PANTHER" id="PTHR31605">
    <property type="entry name" value="GLYCEROL-3-PHOSPHATE O-ACYLTRANSFERASE 1"/>
    <property type="match status" value="1"/>
</dbReference>
<evidence type="ECO:0000313" key="5">
    <source>
        <dbReference type="Proteomes" id="UP000002038"/>
    </source>
</evidence>
<dbReference type="GO" id="GO:0016287">
    <property type="term" value="F:glycerone-phosphate O-acyltransferase activity"/>
    <property type="evidence" value="ECO:0007669"/>
    <property type="project" value="TreeGrafter"/>
</dbReference>
<sequence length="751" mass="83405">MAPKAANHQIGWLYDLVLWSLAVLIDLFFREVHPRSSWKVPKRGPIILVAAPHANQFVDSLILMRVARRELDRRIAFLIAEKSFKRRFVGLLAKAAGALPVARAMDNMKPGEGLIYLPDPVNNPKLLRGVGTKFDDPGFEPGGTIALPTINGEAHSTDIAEIRGPDEIILKKPFMHKDALYQLTGRTDISDDLKFTGSAAEQDLSGFKGSKFKVAPHVDQTGVYKAVFQTLNAGGCIGIFPEGGSHDRPNLLPLKAGVALMALGALAENPDCGVKIVPCGMNYFHAHKFRSRAVVEFGNPIEVPRELVEMYKAGNRREAIGTLLNTIYQALVAVTVVGPDYETLMLIHAARRLYNPAGKKLPLPMVVELNRRLAKGYAQYKDDPRIVSLKKSVMEYNKQLWLLGIRDHQVAYAKFSIIKVVSTLIYRLGKLGIMSIGTLPGLVLFAPVFVATKMISVKKSREALAASSVKIQGRDVMATWKLLVALAFAPLLYAFYTILLTYWTYRNRIQGYVPEWVPLWLVVIFGCWIFPSITFAALRIGEIGMDILKSMRPLVLSLNPTSANTFVKLRDRRAKLSHEVTELINTLGPEMFPDFDATRVVADPFKESLFMHEEPSASKKENQLLMGQEPDASTRRIKGETTTFVPSHLPRNESFHDLSNIGFFSTRPPSRNRSRSRSSSNSGLTGSSGMPLKAFSTLNSKESFDEVSKRIRGAMKERGRLRRKQSGEFGWEVASSAGSESPRSEVGKKDL</sequence>
<proteinExistence type="predicted"/>
<dbReference type="SMART" id="SM00563">
    <property type="entry name" value="PlsC"/>
    <property type="match status" value="1"/>
</dbReference>
<evidence type="ECO:0000313" key="4">
    <source>
        <dbReference type="EMBL" id="OAT11776.1"/>
    </source>
</evidence>
<name>A0A179UUH4_BLAGS</name>
<dbReference type="EMBL" id="GG657465">
    <property type="protein sequence ID" value="OAT11776.1"/>
    <property type="molecule type" value="Genomic_DNA"/>
</dbReference>
<dbReference type="AlphaFoldDB" id="A0A179UUH4"/>
<dbReference type="GO" id="GO:0008654">
    <property type="term" value="P:phospholipid biosynthetic process"/>
    <property type="evidence" value="ECO:0007669"/>
    <property type="project" value="TreeGrafter"/>
</dbReference>
<evidence type="ECO:0000256" key="1">
    <source>
        <dbReference type="SAM" id="MobiDB-lite"/>
    </source>
</evidence>
<feature type="compositionally biased region" description="Low complexity" evidence="1">
    <location>
        <begin position="677"/>
        <end position="688"/>
    </location>
</feature>
<dbReference type="GO" id="GO:0004366">
    <property type="term" value="F:glycerol-3-phosphate O-acyltransferase activity"/>
    <property type="evidence" value="ECO:0007669"/>
    <property type="project" value="TreeGrafter"/>
</dbReference>
<keyword evidence="2" id="KW-0472">Membrane</keyword>
<evidence type="ECO:0000256" key="2">
    <source>
        <dbReference type="SAM" id="Phobius"/>
    </source>
</evidence>
<feature type="region of interest" description="Disordered" evidence="1">
    <location>
        <begin position="713"/>
        <end position="751"/>
    </location>
</feature>
<dbReference type="Pfam" id="PF01553">
    <property type="entry name" value="Acyltransferase"/>
    <property type="match status" value="1"/>
</dbReference>
<feature type="region of interest" description="Disordered" evidence="1">
    <location>
        <begin position="614"/>
        <end position="694"/>
    </location>
</feature>
<dbReference type="Proteomes" id="UP000002038">
    <property type="component" value="Unassembled WGS sequence"/>
</dbReference>
<feature type="transmembrane region" description="Helical" evidence="2">
    <location>
        <begin position="517"/>
        <end position="541"/>
    </location>
</feature>
<accession>A0A179UUH4</accession>
<keyword evidence="5" id="KW-1185">Reference proteome</keyword>
<keyword evidence="2" id="KW-0812">Transmembrane</keyword>
<feature type="transmembrane region" description="Helical" evidence="2">
    <location>
        <begin position="482"/>
        <end position="505"/>
    </location>
</feature>
<dbReference type="RefSeq" id="XP_002622249.1">
    <property type="nucleotide sequence ID" value="XM_002622203.2"/>
</dbReference>
<dbReference type="InterPro" id="IPR002123">
    <property type="entry name" value="Plipid/glycerol_acylTrfase"/>
</dbReference>
<dbReference type="KEGG" id="bgh:BDBG_07201"/>
<dbReference type="SUPFAM" id="SSF69593">
    <property type="entry name" value="Glycerol-3-phosphate (1)-acyltransferase"/>
    <property type="match status" value="1"/>
</dbReference>
<protein>
    <submittedName>
        <fullName evidence="4">Acetyltransferase</fullName>
    </submittedName>
</protein>
<evidence type="ECO:0000259" key="3">
    <source>
        <dbReference type="SMART" id="SM00563"/>
    </source>
</evidence>
<feature type="transmembrane region" description="Helical" evidence="2">
    <location>
        <begin position="431"/>
        <end position="451"/>
    </location>
</feature>
<organism evidence="4 5">
    <name type="scientific">Blastomyces gilchristii (strain SLH14081)</name>
    <name type="common">Blastomyces dermatitidis</name>
    <dbReference type="NCBI Taxonomy" id="559298"/>
    <lineage>
        <taxon>Eukaryota</taxon>
        <taxon>Fungi</taxon>
        <taxon>Dikarya</taxon>
        <taxon>Ascomycota</taxon>
        <taxon>Pezizomycotina</taxon>
        <taxon>Eurotiomycetes</taxon>
        <taxon>Eurotiomycetidae</taxon>
        <taxon>Onygenales</taxon>
        <taxon>Ajellomycetaceae</taxon>
        <taxon>Blastomyces</taxon>
    </lineage>
</organism>
<dbReference type="VEuPathDB" id="FungiDB:BDBG_07201"/>
<gene>
    <name evidence="4" type="ORF">BDBG_07201</name>
</gene>
<reference evidence="5" key="1">
    <citation type="journal article" date="2015" name="PLoS Genet.">
        <title>The dynamic genome and transcriptome of the human fungal pathogen Blastomyces and close relative Emmonsia.</title>
        <authorList>
            <person name="Munoz J.F."/>
            <person name="Gauthier G.M."/>
            <person name="Desjardins C.A."/>
            <person name="Gallo J.E."/>
            <person name="Holder J."/>
            <person name="Sullivan T.D."/>
            <person name="Marty A.J."/>
            <person name="Carmen J.C."/>
            <person name="Chen Z."/>
            <person name="Ding L."/>
            <person name="Gujja S."/>
            <person name="Magrini V."/>
            <person name="Misas E."/>
            <person name="Mitreva M."/>
            <person name="Priest M."/>
            <person name="Saif S."/>
            <person name="Whiston E.A."/>
            <person name="Young S."/>
            <person name="Zeng Q."/>
            <person name="Goldman W.E."/>
            <person name="Mardis E.R."/>
            <person name="Taylor J.W."/>
            <person name="McEwen J.G."/>
            <person name="Clay O.K."/>
            <person name="Klein B.S."/>
            <person name="Cuomo C.A."/>
        </authorList>
    </citation>
    <scope>NUCLEOTIDE SEQUENCE [LARGE SCALE GENOMIC DNA]</scope>
    <source>
        <strain evidence="5">SLH14081</strain>
    </source>
</reference>
<feature type="domain" description="Phospholipid/glycerol acyltransferase" evidence="3">
    <location>
        <begin position="47"/>
        <end position="284"/>
    </location>
</feature>
<dbReference type="InterPro" id="IPR052744">
    <property type="entry name" value="GPAT/DAPAT"/>
</dbReference>